<dbReference type="InterPro" id="IPR006623">
    <property type="entry name" value="THEG"/>
</dbReference>
<evidence type="ECO:0000256" key="1">
    <source>
        <dbReference type="ARBA" id="ARBA00022737"/>
    </source>
</evidence>
<reference evidence="3 4" key="1">
    <citation type="journal article" date="2019" name="Sci. Data">
        <title>Hybrid genome assembly and annotation of Danionella translucida.</title>
        <authorList>
            <person name="Kadobianskyi M."/>
            <person name="Schulze L."/>
            <person name="Schuelke M."/>
            <person name="Judkewitz B."/>
        </authorList>
    </citation>
    <scope>NUCLEOTIDE SEQUENCE [LARGE SCALE GENOMIC DNA]</scope>
    <source>
        <strain evidence="3 4">Bolton</strain>
    </source>
</reference>
<feature type="region of interest" description="Disordered" evidence="2">
    <location>
        <begin position="187"/>
        <end position="232"/>
    </location>
</feature>
<evidence type="ECO:0000313" key="3">
    <source>
        <dbReference type="EMBL" id="TRY93987.1"/>
    </source>
</evidence>
<dbReference type="PANTHER" id="PTHR15901">
    <property type="entry name" value="TESTICULAR HAPLOID EXPRESSED GENE PROTEIN"/>
    <property type="match status" value="1"/>
</dbReference>
<dbReference type="Pfam" id="PF14912">
    <property type="entry name" value="THEG"/>
    <property type="match status" value="2"/>
</dbReference>
<evidence type="ECO:0000313" key="4">
    <source>
        <dbReference type="Proteomes" id="UP000316079"/>
    </source>
</evidence>
<name>A0A553QVL8_9TELE</name>
<comment type="caution">
    <text evidence="3">The sequence shown here is derived from an EMBL/GenBank/DDBJ whole genome shotgun (WGS) entry which is preliminary data.</text>
</comment>
<dbReference type="InterPro" id="IPR042401">
    <property type="entry name" value="SPMAP2-like"/>
</dbReference>
<accession>A0A553QVL8</accession>
<keyword evidence="4" id="KW-1185">Reference proteome</keyword>
<gene>
    <name evidence="3" type="ORF">DNTS_021135</name>
</gene>
<evidence type="ECO:0000256" key="2">
    <source>
        <dbReference type="SAM" id="MobiDB-lite"/>
    </source>
</evidence>
<keyword evidence="1" id="KW-0677">Repeat</keyword>
<organism evidence="3 4">
    <name type="scientific">Danionella cerebrum</name>
    <dbReference type="NCBI Taxonomy" id="2873325"/>
    <lineage>
        <taxon>Eukaryota</taxon>
        <taxon>Metazoa</taxon>
        <taxon>Chordata</taxon>
        <taxon>Craniata</taxon>
        <taxon>Vertebrata</taxon>
        <taxon>Euteleostomi</taxon>
        <taxon>Actinopterygii</taxon>
        <taxon>Neopterygii</taxon>
        <taxon>Teleostei</taxon>
        <taxon>Ostariophysi</taxon>
        <taxon>Cypriniformes</taxon>
        <taxon>Danionidae</taxon>
        <taxon>Danioninae</taxon>
        <taxon>Danionella</taxon>
    </lineage>
</organism>
<dbReference type="STRING" id="623744.A0A553QVL8"/>
<dbReference type="AlphaFoldDB" id="A0A553QVL8"/>
<proteinExistence type="predicted"/>
<feature type="compositionally biased region" description="Polar residues" evidence="2">
    <location>
        <begin position="203"/>
        <end position="220"/>
    </location>
</feature>
<sequence>MQNSSVTSASFLNRMDPETQIKSAHLDRIVTWGNQDSIRPLSRAALQALPSPRIKTLAQHKRDFCLQIQLRKEEEEQRMKMLCSSSHSKQYESIIRLATPKTRGRSAQEVISSPQPQLWSELDCAAVRRTSVSPRILQLAKHKNTHPDFISNRENVQTFVSFAAQTAKMSPRLEQLSLPRLRENAHYYKSTPPESPIRPVSRGTRNAITSARIQSLSTPKPLSKDYTPPWHS</sequence>
<protein>
    <submittedName>
        <fullName evidence="3">Uncharacterized protein</fullName>
    </submittedName>
</protein>
<dbReference type="EMBL" id="SRMA01025486">
    <property type="protein sequence ID" value="TRY93987.1"/>
    <property type="molecule type" value="Genomic_DNA"/>
</dbReference>
<dbReference type="PANTHER" id="PTHR15901:SF15">
    <property type="entry name" value="TESTICULAR HAPLOID EXPRESSED GENE PROTEIN-LIKE"/>
    <property type="match status" value="1"/>
</dbReference>
<dbReference type="OrthoDB" id="25466at2759"/>
<dbReference type="Proteomes" id="UP000316079">
    <property type="component" value="Unassembled WGS sequence"/>
</dbReference>
<dbReference type="SMART" id="SM00705">
    <property type="entry name" value="THEG"/>
    <property type="match status" value="5"/>
</dbReference>